<dbReference type="PRINTS" id="PR00262">
    <property type="entry name" value="IL1HBGF"/>
</dbReference>
<protein>
    <recommendedName>
        <fullName evidence="4">Fibroblast growth factor</fullName>
        <shortName evidence="4">FGF</shortName>
    </recommendedName>
</protein>
<reference evidence="5 6" key="1">
    <citation type="submission" date="2019-06" db="EMBL/GenBank/DDBJ databases">
        <title>A chromosome-scale genome assembly of the striped catfish, Pangasianodon hypophthalmus.</title>
        <authorList>
            <person name="Wen M."/>
            <person name="Zahm M."/>
            <person name="Roques C."/>
            <person name="Cabau C."/>
            <person name="Klopp C."/>
            <person name="Donnadieu C."/>
            <person name="Jouanno E."/>
            <person name="Avarre J.-C."/>
            <person name="Campet M."/>
            <person name="Ha T.T.T."/>
            <person name="Dugue R."/>
            <person name="Lampietro C."/>
            <person name="Louis A."/>
            <person name="Herpin A."/>
            <person name="Echchiki A."/>
            <person name="Berthelot C."/>
            <person name="Parey E."/>
            <person name="Roest-Crollius H."/>
            <person name="Braasch I."/>
            <person name="Postlethwait J."/>
            <person name="Bobe J."/>
            <person name="Montfort J."/>
            <person name="Bouchez O."/>
            <person name="Begum T."/>
            <person name="Schartl M."/>
            <person name="Guiguen Y."/>
        </authorList>
    </citation>
    <scope>NUCLEOTIDE SEQUENCE [LARGE SCALE GENOMIC DNA]</scope>
    <source>
        <strain evidence="5 6">Indonesia</strain>
        <tissue evidence="5">Blood</tissue>
    </source>
</reference>
<gene>
    <name evidence="5" type="ORF">PHYPO_G00249030</name>
</gene>
<name>A0A5N5J6V6_PANHP</name>
<dbReference type="EMBL" id="VFJC01000047">
    <property type="protein sequence ID" value="KAB5513560.1"/>
    <property type="molecule type" value="Genomic_DNA"/>
</dbReference>
<dbReference type="SMART" id="SM00442">
    <property type="entry name" value="FGF"/>
    <property type="match status" value="1"/>
</dbReference>
<dbReference type="InterPro" id="IPR008996">
    <property type="entry name" value="IL1/FGF"/>
</dbReference>
<dbReference type="PRINTS" id="PR00263">
    <property type="entry name" value="HBGFFGF"/>
</dbReference>
<dbReference type="AlphaFoldDB" id="A0A5N5J6V6"/>
<comment type="caution">
    <text evidence="5">The sequence shown here is derived from an EMBL/GenBank/DDBJ whole genome shotgun (WGS) entry which is preliminary data.</text>
</comment>
<comment type="similarity">
    <text evidence="2 4">Belongs to the heparin-binding growth factors family.</text>
</comment>
<dbReference type="CDD" id="cd23305">
    <property type="entry name" value="beta-trefoil_FGF3-like"/>
    <property type="match status" value="1"/>
</dbReference>
<dbReference type="Proteomes" id="UP000327468">
    <property type="component" value="Unassembled WGS sequence"/>
</dbReference>
<evidence type="ECO:0000313" key="5">
    <source>
        <dbReference type="EMBL" id="KAB5513560.1"/>
    </source>
</evidence>
<organism evidence="5 6">
    <name type="scientific">Pangasianodon hypophthalmus</name>
    <name type="common">Striped catfish</name>
    <name type="synonym">Helicophagus hypophthalmus</name>
    <dbReference type="NCBI Taxonomy" id="310915"/>
    <lineage>
        <taxon>Eukaryota</taxon>
        <taxon>Metazoa</taxon>
        <taxon>Chordata</taxon>
        <taxon>Craniata</taxon>
        <taxon>Vertebrata</taxon>
        <taxon>Euteleostomi</taxon>
        <taxon>Actinopterygii</taxon>
        <taxon>Neopterygii</taxon>
        <taxon>Teleostei</taxon>
        <taxon>Ostariophysi</taxon>
        <taxon>Siluriformes</taxon>
        <taxon>Pangasiidae</taxon>
        <taxon>Pangasianodon</taxon>
    </lineage>
</organism>
<dbReference type="GO" id="GO:0005576">
    <property type="term" value="C:extracellular region"/>
    <property type="evidence" value="ECO:0007669"/>
    <property type="project" value="UniProtKB-SubCell"/>
</dbReference>
<keyword evidence="3" id="KW-0964">Secreted</keyword>
<comment type="subcellular location">
    <subcellularLocation>
        <location evidence="1">Secreted</location>
    </subcellularLocation>
</comment>
<sequence>MDAGRDQASRLRHMWLLSIKESKMRQKDAYSIGKVNPYQLLYCRVGIGYHLQIQPNGTIRGVHEPTEHSWLKVFAVKPGVVGIRGVKSRLYLCMNKEGIAQGMTQFSPDCLFKEHLEENHYTTYSSAAHPGLYLALSHRGQLRRGDLVGPHHVSSHFLPRKVLMS</sequence>
<keyword evidence="6" id="KW-1185">Reference proteome</keyword>
<evidence type="ECO:0000256" key="3">
    <source>
        <dbReference type="ARBA" id="ARBA00022525"/>
    </source>
</evidence>
<proteinExistence type="inferred from homology"/>
<dbReference type="GO" id="GO:0008083">
    <property type="term" value="F:growth factor activity"/>
    <property type="evidence" value="ECO:0007669"/>
    <property type="project" value="InterPro"/>
</dbReference>
<dbReference type="Gene3D" id="2.80.10.50">
    <property type="match status" value="1"/>
</dbReference>
<evidence type="ECO:0000313" key="6">
    <source>
        <dbReference type="Proteomes" id="UP000327468"/>
    </source>
</evidence>
<evidence type="ECO:0000256" key="4">
    <source>
        <dbReference type="RuleBase" id="RU049442"/>
    </source>
</evidence>
<dbReference type="Pfam" id="PF00167">
    <property type="entry name" value="FGF"/>
    <property type="match status" value="1"/>
</dbReference>
<dbReference type="InterPro" id="IPR002209">
    <property type="entry name" value="Fibroblast_GF_fam"/>
</dbReference>
<evidence type="ECO:0000256" key="1">
    <source>
        <dbReference type="ARBA" id="ARBA00004613"/>
    </source>
</evidence>
<dbReference type="SUPFAM" id="SSF50353">
    <property type="entry name" value="Cytokine"/>
    <property type="match status" value="1"/>
</dbReference>
<evidence type="ECO:0000256" key="2">
    <source>
        <dbReference type="ARBA" id="ARBA00007936"/>
    </source>
</evidence>
<accession>A0A5N5J6V6</accession>
<dbReference type="PANTHER" id="PTHR11486">
    <property type="entry name" value="FIBROBLAST GROWTH FACTOR"/>
    <property type="match status" value="1"/>
</dbReference>